<dbReference type="GO" id="GO:0045944">
    <property type="term" value="P:positive regulation of transcription by RNA polymerase II"/>
    <property type="evidence" value="ECO:0007669"/>
    <property type="project" value="TreeGrafter"/>
</dbReference>
<dbReference type="Gene3D" id="4.10.280.10">
    <property type="entry name" value="Helix-loop-helix DNA-binding domain"/>
    <property type="match status" value="1"/>
</dbReference>
<evidence type="ECO:0000313" key="3">
    <source>
        <dbReference type="EMBL" id="OWF43840.1"/>
    </source>
</evidence>
<feature type="compositionally biased region" description="Basic and acidic residues" evidence="1">
    <location>
        <begin position="48"/>
        <end position="57"/>
    </location>
</feature>
<feature type="region of interest" description="Disordered" evidence="1">
    <location>
        <begin position="132"/>
        <end position="162"/>
    </location>
</feature>
<sequence>MERSKRQCRTKKSTEKTFSSQSCAEDMSDEFGEKYNFRRSSLVNRVVSERKRKETKLPKPKCKPPPLSKYRRRAANSRERGRMEDINSAFEVLKGVLPDIEACPSSKMTKITTLRLAMNYISALRNSLGVEDDLNSDASSSRSSSMSSGDEDLCLSPSSVSAPEDFLSSEDIASSEDFDLDIQVPSELLLS</sequence>
<feature type="domain" description="BHLH" evidence="2">
    <location>
        <begin position="70"/>
        <end position="124"/>
    </location>
</feature>
<evidence type="ECO:0000259" key="2">
    <source>
        <dbReference type="PROSITE" id="PS50888"/>
    </source>
</evidence>
<feature type="compositionally biased region" description="Low complexity" evidence="1">
    <location>
        <begin position="136"/>
        <end position="148"/>
    </location>
</feature>
<keyword evidence="4" id="KW-1185">Reference proteome</keyword>
<organism evidence="3 4">
    <name type="scientific">Mizuhopecten yessoensis</name>
    <name type="common">Japanese scallop</name>
    <name type="synonym">Patinopecten yessoensis</name>
    <dbReference type="NCBI Taxonomy" id="6573"/>
    <lineage>
        <taxon>Eukaryota</taxon>
        <taxon>Metazoa</taxon>
        <taxon>Spiralia</taxon>
        <taxon>Lophotrochozoa</taxon>
        <taxon>Mollusca</taxon>
        <taxon>Bivalvia</taxon>
        <taxon>Autobranchia</taxon>
        <taxon>Pteriomorphia</taxon>
        <taxon>Pectinida</taxon>
        <taxon>Pectinoidea</taxon>
        <taxon>Pectinidae</taxon>
        <taxon>Mizuhopecten</taxon>
    </lineage>
</organism>
<dbReference type="AlphaFoldDB" id="A0A210Q518"/>
<reference evidence="3 4" key="1">
    <citation type="journal article" date="2017" name="Nat. Ecol. Evol.">
        <title>Scallop genome provides insights into evolution of bilaterian karyotype and development.</title>
        <authorList>
            <person name="Wang S."/>
            <person name="Zhang J."/>
            <person name="Jiao W."/>
            <person name="Li J."/>
            <person name="Xun X."/>
            <person name="Sun Y."/>
            <person name="Guo X."/>
            <person name="Huan P."/>
            <person name="Dong B."/>
            <person name="Zhang L."/>
            <person name="Hu X."/>
            <person name="Sun X."/>
            <person name="Wang J."/>
            <person name="Zhao C."/>
            <person name="Wang Y."/>
            <person name="Wang D."/>
            <person name="Huang X."/>
            <person name="Wang R."/>
            <person name="Lv J."/>
            <person name="Li Y."/>
            <person name="Zhang Z."/>
            <person name="Liu B."/>
            <person name="Lu W."/>
            <person name="Hui Y."/>
            <person name="Liang J."/>
            <person name="Zhou Z."/>
            <person name="Hou R."/>
            <person name="Li X."/>
            <person name="Liu Y."/>
            <person name="Li H."/>
            <person name="Ning X."/>
            <person name="Lin Y."/>
            <person name="Zhao L."/>
            <person name="Xing Q."/>
            <person name="Dou J."/>
            <person name="Li Y."/>
            <person name="Mao J."/>
            <person name="Guo H."/>
            <person name="Dou H."/>
            <person name="Li T."/>
            <person name="Mu C."/>
            <person name="Jiang W."/>
            <person name="Fu Q."/>
            <person name="Fu X."/>
            <person name="Miao Y."/>
            <person name="Liu J."/>
            <person name="Yu Q."/>
            <person name="Li R."/>
            <person name="Liao H."/>
            <person name="Li X."/>
            <person name="Kong Y."/>
            <person name="Jiang Z."/>
            <person name="Chourrout D."/>
            <person name="Li R."/>
            <person name="Bao Z."/>
        </authorList>
    </citation>
    <scope>NUCLEOTIDE SEQUENCE [LARGE SCALE GENOMIC DNA]</scope>
    <source>
        <strain evidence="3 4">PY_sf001</strain>
    </source>
</reference>
<accession>A0A210Q518</accession>
<dbReference type="GO" id="GO:0009653">
    <property type="term" value="P:anatomical structure morphogenesis"/>
    <property type="evidence" value="ECO:0007669"/>
    <property type="project" value="TreeGrafter"/>
</dbReference>
<dbReference type="GO" id="GO:0046983">
    <property type="term" value="F:protein dimerization activity"/>
    <property type="evidence" value="ECO:0007669"/>
    <property type="project" value="InterPro"/>
</dbReference>
<dbReference type="PANTHER" id="PTHR19290">
    <property type="entry name" value="BASIC HELIX-LOOP-HELIX PROTEIN NEUROGENIN-RELATED"/>
    <property type="match status" value="1"/>
</dbReference>
<name>A0A210Q518_MIZYE</name>
<feature type="region of interest" description="Disordered" evidence="1">
    <location>
        <begin position="48"/>
        <end position="81"/>
    </location>
</feature>
<dbReference type="InterPro" id="IPR050359">
    <property type="entry name" value="bHLH_transcription_factors"/>
</dbReference>
<dbReference type="PROSITE" id="PS50888">
    <property type="entry name" value="BHLH"/>
    <property type="match status" value="1"/>
</dbReference>
<proteinExistence type="predicted"/>
<dbReference type="InterPro" id="IPR036638">
    <property type="entry name" value="HLH_DNA-bd_sf"/>
</dbReference>
<feature type="region of interest" description="Disordered" evidence="1">
    <location>
        <begin position="1"/>
        <end position="26"/>
    </location>
</feature>
<dbReference type="SMART" id="SM00353">
    <property type="entry name" value="HLH"/>
    <property type="match status" value="1"/>
</dbReference>
<dbReference type="OrthoDB" id="10063280at2759"/>
<comment type="caution">
    <text evidence="3">The sequence shown here is derived from an EMBL/GenBank/DDBJ whole genome shotgun (WGS) entry which is preliminary data.</text>
</comment>
<evidence type="ECO:0000256" key="1">
    <source>
        <dbReference type="SAM" id="MobiDB-lite"/>
    </source>
</evidence>
<dbReference type="GO" id="GO:0005634">
    <property type="term" value="C:nucleus"/>
    <property type="evidence" value="ECO:0007669"/>
    <property type="project" value="TreeGrafter"/>
</dbReference>
<dbReference type="InterPro" id="IPR011598">
    <property type="entry name" value="bHLH_dom"/>
</dbReference>
<dbReference type="EMBL" id="NEDP02004994">
    <property type="protein sequence ID" value="OWF43840.1"/>
    <property type="molecule type" value="Genomic_DNA"/>
</dbReference>
<protein>
    <submittedName>
        <fullName evidence="3">Helix-loop-helix protein delilah</fullName>
    </submittedName>
</protein>
<gene>
    <name evidence="3" type="ORF">KP79_PYT10173</name>
</gene>
<evidence type="ECO:0000313" key="4">
    <source>
        <dbReference type="Proteomes" id="UP000242188"/>
    </source>
</evidence>
<dbReference type="STRING" id="6573.A0A210Q518"/>
<dbReference type="GO" id="GO:0003700">
    <property type="term" value="F:DNA-binding transcription factor activity"/>
    <property type="evidence" value="ECO:0007669"/>
    <property type="project" value="TreeGrafter"/>
</dbReference>
<dbReference type="Proteomes" id="UP000242188">
    <property type="component" value="Unassembled WGS sequence"/>
</dbReference>
<feature type="compositionally biased region" description="Basic residues" evidence="1">
    <location>
        <begin position="1"/>
        <end position="11"/>
    </location>
</feature>
<dbReference type="Pfam" id="PF00010">
    <property type="entry name" value="HLH"/>
    <property type="match status" value="1"/>
</dbReference>
<dbReference type="GO" id="GO:0070888">
    <property type="term" value="F:E-box binding"/>
    <property type="evidence" value="ECO:0007669"/>
    <property type="project" value="TreeGrafter"/>
</dbReference>
<dbReference type="CDD" id="cd11431">
    <property type="entry name" value="bHLH_TS_taxi_Dei"/>
    <property type="match status" value="1"/>
</dbReference>
<dbReference type="PANTHER" id="PTHR19290:SF147">
    <property type="entry name" value="HELIX-LOOP-HELIX PROTEIN DELILAH"/>
    <property type="match status" value="1"/>
</dbReference>
<dbReference type="SUPFAM" id="SSF47459">
    <property type="entry name" value="HLH, helix-loop-helix DNA-binding domain"/>
    <property type="match status" value="1"/>
</dbReference>